<dbReference type="InterPro" id="IPR016071">
    <property type="entry name" value="Staphylococal_nuclease_OB-fold"/>
</dbReference>
<keyword evidence="1" id="KW-0472">Membrane</keyword>
<name>A0A2P8R1B8_9BACT</name>
<feature type="domain" description="TNase-like" evidence="2">
    <location>
        <begin position="33"/>
        <end position="168"/>
    </location>
</feature>
<dbReference type="SUPFAM" id="SSF50199">
    <property type="entry name" value="Staphylococcal nuclease"/>
    <property type="match status" value="1"/>
</dbReference>
<keyword evidence="1" id="KW-0812">Transmembrane</keyword>
<protein>
    <recommendedName>
        <fullName evidence="2">TNase-like domain-containing protein</fullName>
    </recommendedName>
</protein>
<dbReference type="EMBL" id="PDHH01000003">
    <property type="protein sequence ID" value="PSM52290.1"/>
    <property type="molecule type" value="Genomic_DNA"/>
</dbReference>
<dbReference type="PROSITE" id="PS50830">
    <property type="entry name" value="TNASE_3"/>
    <property type="match status" value="1"/>
</dbReference>
<organism evidence="3 4">
    <name type="scientific">Campylobacter blaseri</name>
    <dbReference type="NCBI Taxonomy" id="2042961"/>
    <lineage>
        <taxon>Bacteria</taxon>
        <taxon>Pseudomonadati</taxon>
        <taxon>Campylobacterota</taxon>
        <taxon>Epsilonproteobacteria</taxon>
        <taxon>Campylobacterales</taxon>
        <taxon>Campylobacteraceae</taxon>
        <taxon>Campylobacter</taxon>
    </lineage>
</organism>
<dbReference type="RefSeq" id="WP_106871008.1">
    <property type="nucleotide sequence ID" value="NZ_CP053841.1"/>
</dbReference>
<keyword evidence="4" id="KW-1185">Reference proteome</keyword>
<dbReference type="SMART" id="SM00318">
    <property type="entry name" value="SNc"/>
    <property type="match status" value="1"/>
</dbReference>
<evidence type="ECO:0000313" key="4">
    <source>
        <dbReference type="Proteomes" id="UP000240535"/>
    </source>
</evidence>
<dbReference type="Pfam" id="PF00565">
    <property type="entry name" value="SNase"/>
    <property type="match status" value="1"/>
</dbReference>
<feature type="transmembrane region" description="Helical" evidence="1">
    <location>
        <begin position="6"/>
        <end position="25"/>
    </location>
</feature>
<dbReference type="Gene3D" id="2.40.50.90">
    <property type="match status" value="1"/>
</dbReference>
<proteinExistence type="predicted"/>
<sequence length="181" mass="21541">MRNKYLFNLIYFLTILLLFLIIDIFHIGNTLIVNYVADGDTIHFNKGVKCRLMYIDAPENFENKKFLRDYSQCQNTTKKELLNAGKNSTYFLRSIIKKGDQLTVKIIDTDQFNRQVCIIFKNNENINNIMIEEGYAVPYQKFIHTKDRAFYNELVNNSKNNKKGNWDKYYDFMNCLLNIRN</sequence>
<dbReference type="InterPro" id="IPR035437">
    <property type="entry name" value="SNase_OB-fold_sf"/>
</dbReference>
<gene>
    <name evidence="3" type="ORF">CQ405_04350</name>
</gene>
<evidence type="ECO:0000313" key="3">
    <source>
        <dbReference type="EMBL" id="PSM52290.1"/>
    </source>
</evidence>
<reference evidence="4" key="1">
    <citation type="submission" date="2017-10" db="EMBL/GenBank/DDBJ databases">
        <title>Campylobacter species from seals.</title>
        <authorList>
            <person name="Gilbert M.J."/>
            <person name="Zomer A.L."/>
            <person name="Timmerman A.J."/>
            <person name="Duim B."/>
            <person name="Wagenaar J.A."/>
        </authorList>
    </citation>
    <scope>NUCLEOTIDE SEQUENCE [LARGE SCALE GENOMIC DNA]</scope>
    <source>
        <strain evidence="4">17S00004-5</strain>
    </source>
</reference>
<comment type="caution">
    <text evidence="3">The sequence shown here is derived from an EMBL/GenBank/DDBJ whole genome shotgun (WGS) entry which is preliminary data.</text>
</comment>
<dbReference type="OrthoDB" id="5339622at2"/>
<keyword evidence="1" id="KW-1133">Transmembrane helix</keyword>
<accession>A0A2P8R1B8</accession>
<dbReference type="Proteomes" id="UP000240535">
    <property type="component" value="Unassembled WGS sequence"/>
</dbReference>
<evidence type="ECO:0000256" key="1">
    <source>
        <dbReference type="SAM" id="Phobius"/>
    </source>
</evidence>
<evidence type="ECO:0000259" key="2">
    <source>
        <dbReference type="PROSITE" id="PS50830"/>
    </source>
</evidence>
<dbReference type="AlphaFoldDB" id="A0A2P8R1B8"/>